<dbReference type="EMBL" id="GBRH01267199">
    <property type="protein sequence ID" value="JAD30696.1"/>
    <property type="molecule type" value="Transcribed_RNA"/>
</dbReference>
<keyword evidence="1" id="KW-0812">Transmembrane</keyword>
<name>A0A0A8YVT1_ARUDO</name>
<reference evidence="2" key="1">
    <citation type="submission" date="2014-09" db="EMBL/GenBank/DDBJ databases">
        <authorList>
            <person name="Magalhaes I.L.F."/>
            <person name="Oliveira U."/>
            <person name="Santos F.R."/>
            <person name="Vidigal T.H.D.A."/>
            <person name="Brescovit A.D."/>
            <person name="Santos A.J."/>
        </authorList>
    </citation>
    <scope>NUCLEOTIDE SEQUENCE</scope>
    <source>
        <tissue evidence="2">Shoot tissue taken approximately 20 cm above the soil surface</tissue>
    </source>
</reference>
<protein>
    <submittedName>
        <fullName evidence="2">Uncharacterized protein</fullName>
    </submittedName>
</protein>
<keyword evidence="1" id="KW-0472">Membrane</keyword>
<reference evidence="2" key="2">
    <citation type="journal article" date="2015" name="Data Brief">
        <title>Shoot transcriptome of the giant reed, Arundo donax.</title>
        <authorList>
            <person name="Barrero R.A."/>
            <person name="Guerrero F.D."/>
            <person name="Moolhuijzen P."/>
            <person name="Goolsby J.A."/>
            <person name="Tidwell J."/>
            <person name="Bellgard S.E."/>
            <person name="Bellgard M.I."/>
        </authorList>
    </citation>
    <scope>NUCLEOTIDE SEQUENCE</scope>
    <source>
        <tissue evidence="2">Shoot tissue taken approximately 20 cm above the soil surface</tissue>
    </source>
</reference>
<evidence type="ECO:0000313" key="2">
    <source>
        <dbReference type="EMBL" id="JAD30696.1"/>
    </source>
</evidence>
<proteinExistence type="predicted"/>
<evidence type="ECO:0000256" key="1">
    <source>
        <dbReference type="SAM" id="Phobius"/>
    </source>
</evidence>
<keyword evidence="1" id="KW-1133">Transmembrane helix</keyword>
<accession>A0A0A8YVT1</accession>
<sequence length="39" mass="4115">MSSVLCQDAPGWGTIYTAAAAAHVNALAPMVTWIAGRRR</sequence>
<organism evidence="2">
    <name type="scientific">Arundo donax</name>
    <name type="common">Giant reed</name>
    <name type="synonym">Donax arundinaceus</name>
    <dbReference type="NCBI Taxonomy" id="35708"/>
    <lineage>
        <taxon>Eukaryota</taxon>
        <taxon>Viridiplantae</taxon>
        <taxon>Streptophyta</taxon>
        <taxon>Embryophyta</taxon>
        <taxon>Tracheophyta</taxon>
        <taxon>Spermatophyta</taxon>
        <taxon>Magnoliopsida</taxon>
        <taxon>Liliopsida</taxon>
        <taxon>Poales</taxon>
        <taxon>Poaceae</taxon>
        <taxon>PACMAD clade</taxon>
        <taxon>Arundinoideae</taxon>
        <taxon>Arundineae</taxon>
        <taxon>Arundo</taxon>
    </lineage>
</organism>
<dbReference type="AlphaFoldDB" id="A0A0A8YVT1"/>
<feature type="transmembrane region" description="Helical" evidence="1">
    <location>
        <begin position="12"/>
        <end position="35"/>
    </location>
</feature>